<keyword evidence="1" id="KW-1133">Transmembrane helix</keyword>
<organism evidence="2 3">
    <name type="scientific">Krasilnikovia cinnamomea</name>
    <dbReference type="NCBI Taxonomy" id="349313"/>
    <lineage>
        <taxon>Bacteria</taxon>
        <taxon>Bacillati</taxon>
        <taxon>Actinomycetota</taxon>
        <taxon>Actinomycetes</taxon>
        <taxon>Micromonosporales</taxon>
        <taxon>Micromonosporaceae</taxon>
        <taxon>Krasilnikovia</taxon>
    </lineage>
</organism>
<protein>
    <submittedName>
        <fullName evidence="2">Uncharacterized protein</fullName>
    </submittedName>
</protein>
<evidence type="ECO:0000313" key="2">
    <source>
        <dbReference type="EMBL" id="RZU51285.1"/>
    </source>
</evidence>
<accession>A0A4Q7ZLT1</accession>
<keyword evidence="1" id="KW-0812">Transmembrane</keyword>
<name>A0A4Q7ZLT1_9ACTN</name>
<gene>
    <name evidence="2" type="ORF">EV385_3095</name>
</gene>
<keyword evidence="3" id="KW-1185">Reference proteome</keyword>
<evidence type="ECO:0000313" key="3">
    <source>
        <dbReference type="Proteomes" id="UP000292564"/>
    </source>
</evidence>
<proteinExistence type="predicted"/>
<dbReference type="Proteomes" id="UP000292564">
    <property type="component" value="Unassembled WGS sequence"/>
</dbReference>
<comment type="caution">
    <text evidence="2">The sequence shown here is derived from an EMBL/GenBank/DDBJ whole genome shotgun (WGS) entry which is preliminary data.</text>
</comment>
<dbReference type="AlphaFoldDB" id="A0A4Q7ZLT1"/>
<evidence type="ECO:0000256" key="1">
    <source>
        <dbReference type="SAM" id="Phobius"/>
    </source>
</evidence>
<feature type="transmembrane region" description="Helical" evidence="1">
    <location>
        <begin position="39"/>
        <end position="56"/>
    </location>
</feature>
<sequence>MMNRHRLMTTLILLRTTLTGRLHTLRESDERGSETTEKVLWISAVIAAVLIVYPILTGKLSDWFNALTFGGM</sequence>
<dbReference type="EMBL" id="SHKY01000001">
    <property type="protein sequence ID" value="RZU51285.1"/>
    <property type="molecule type" value="Genomic_DNA"/>
</dbReference>
<keyword evidence="1" id="KW-0472">Membrane</keyword>
<reference evidence="2 3" key="1">
    <citation type="submission" date="2019-02" db="EMBL/GenBank/DDBJ databases">
        <title>Sequencing the genomes of 1000 actinobacteria strains.</title>
        <authorList>
            <person name="Klenk H.-P."/>
        </authorList>
    </citation>
    <scope>NUCLEOTIDE SEQUENCE [LARGE SCALE GENOMIC DNA]</scope>
    <source>
        <strain evidence="2 3">DSM 45162</strain>
    </source>
</reference>